<feature type="domain" description="Peptidase C39-like" evidence="2">
    <location>
        <begin position="222"/>
        <end position="372"/>
    </location>
</feature>
<evidence type="ECO:0000313" key="4">
    <source>
        <dbReference type="Proteomes" id="UP001551675"/>
    </source>
</evidence>
<name>A0ABV3GNY9_MICGL</name>
<dbReference type="RefSeq" id="WP_358138948.1">
    <property type="nucleotide sequence ID" value="NZ_JBFALK010000021.1"/>
</dbReference>
<dbReference type="EMBL" id="JBFALK010000021">
    <property type="protein sequence ID" value="MEV0973350.1"/>
    <property type="molecule type" value="Genomic_DNA"/>
</dbReference>
<evidence type="ECO:0000256" key="1">
    <source>
        <dbReference type="SAM" id="SignalP"/>
    </source>
</evidence>
<proteinExistence type="predicted"/>
<accession>A0ABV3GNY9</accession>
<gene>
    <name evidence="3" type="ORF">AB0I59_32510</name>
</gene>
<dbReference type="Pfam" id="PF13529">
    <property type="entry name" value="Peptidase_C39_2"/>
    <property type="match status" value="1"/>
</dbReference>
<sequence>MRVPSVFLPVFLSAVLMTSALTVTSAAAEAESKSPPSAVDVLYERANFGPGTREGVKGGHTLSFAAPAGTISYTDALGTKSWEYARWTGPERPIGFAATELVASWNADMPAGSWLQVEMRGRNAAGQTKWYVLGRWAYGDEDIRRTSLSGQRDADGTVSVDTFVAATGKAITSYQLRATLYRTPGSSVTPVVRTLGAMASAVPDRATVPVSPGGVAWGVELPVPRRSQNVHEGHYPEWDGGGEAWCSPTSTTMVLGYWGKWPSKQDTSWVNLPDPNPEVDYAARYTYDYAYQGAGNWPFNTAYAGRYGLEGFVTRLRSLTELERLIRAGIPVVTSQSFKAEELPGAGYSTNGHLMVIVGFTATGDVIANDPASPDNDAVRRVYPRANFENVWLRSTGSGGIVYIIHPKQGHPLPPTTPGLPANW</sequence>
<organism evidence="3 4">
    <name type="scientific">Microtetraspora glauca</name>
    <dbReference type="NCBI Taxonomy" id="1996"/>
    <lineage>
        <taxon>Bacteria</taxon>
        <taxon>Bacillati</taxon>
        <taxon>Actinomycetota</taxon>
        <taxon>Actinomycetes</taxon>
        <taxon>Streptosporangiales</taxon>
        <taxon>Streptosporangiaceae</taxon>
        <taxon>Microtetraspora</taxon>
    </lineage>
</organism>
<evidence type="ECO:0000259" key="2">
    <source>
        <dbReference type="Pfam" id="PF13529"/>
    </source>
</evidence>
<keyword evidence="4" id="KW-1185">Reference proteome</keyword>
<keyword evidence="1" id="KW-0732">Signal</keyword>
<dbReference type="Proteomes" id="UP001551675">
    <property type="component" value="Unassembled WGS sequence"/>
</dbReference>
<feature type="signal peptide" evidence="1">
    <location>
        <begin position="1"/>
        <end position="28"/>
    </location>
</feature>
<feature type="chain" id="PRO_5047183321" evidence="1">
    <location>
        <begin position="29"/>
        <end position="424"/>
    </location>
</feature>
<reference evidence="3 4" key="1">
    <citation type="submission" date="2024-06" db="EMBL/GenBank/DDBJ databases">
        <title>The Natural Products Discovery Center: Release of the First 8490 Sequenced Strains for Exploring Actinobacteria Biosynthetic Diversity.</title>
        <authorList>
            <person name="Kalkreuter E."/>
            <person name="Kautsar S.A."/>
            <person name="Yang D."/>
            <person name="Bader C.D."/>
            <person name="Teijaro C.N."/>
            <person name="Fluegel L."/>
            <person name="Davis C.M."/>
            <person name="Simpson J.R."/>
            <person name="Lauterbach L."/>
            <person name="Steele A.D."/>
            <person name="Gui C."/>
            <person name="Meng S."/>
            <person name="Li G."/>
            <person name="Viehrig K."/>
            <person name="Ye F."/>
            <person name="Su P."/>
            <person name="Kiefer A.F."/>
            <person name="Nichols A."/>
            <person name="Cepeda A.J."/>
            <person name="Yan W."/>
            <person name="Fan B."/>
            <person name="Jiang Y."/>
            <person name="Adhikari A."/>
            <person name="Zheng C.-J."/>
            <person name="Schuster L."/>
            <person name="Cowan T.M."/>
            <person name="Smanski M.J."/>
            <person name="Chevrette M.G."/>
            <person name="De Carvalho L.P.S."/>
            <person name="Shen B."/>
        </authorList>
    </citation>
    <scope>NUCLEOTIDE SEQUENCE [LARGE SCALE GENOMIC DNA]</scope>
    <source>
        <strain evidence="3 4">NPDC050100</strain>
    </source>
</reference>
<dbReference type="Gene3D" id="3.90.70.10">
    <property type="entry name" value="Cysteine proteinases"/>
    <property type="match status" value="1"/>
</dbReference>
<dbReference type="InterPro" id="IPR039564">
    <property type="entry name" value="Peptidase_C39-like"/>
</dbReference>
<dbReference type="CDD" id="cd02549">
    <property type="entry name" value="Peptidase_C39A"/>
    <property type="match status" value="1"/>
</dbReference>
<protein>
    <submittedName>
        <fullName evidence="3">C39 family peptidase</fullName>
    </submittedName>
</protein>
<evidence type="ECO:0000313" key="3">
    <source>
        <dbReference type="EMBL" id="MEV0973350.1"/>
    </source>
</evidence>
<comment type="caution">
    <text evidence="3">The sequence shown here is derived from an EMBL/GenBank/DDBJ whole genome shotgun (WGS) entry which is preliminary data.</text>
</comment>
<dbReference type="InterPro" id="IPR039563">
    <property type="entry name" value="Peptidase_C39_single_dom"/>
</dbReference>